<dbReference type="GO" id="GO:0005789">
    <property type="term" value="C:endoplasmic reticulum membrane"/>
    <property type="evidence" value="ECO:0007669"/>
    <property type="project" value="TreeGrafter"/>
</dbReference>
<reference evidence="3" key="2">
    <citation type="journal article" date="2015" name="J. Proteomics">
        <title>Sexual differences in the sialomes of the zebra tick, Rhipicephalus pulchellus.</title>
        <authorList>
            <person name="Tan A.W."/>
            <person name="Francischetti I.M."/>
            <person name="Slovak M."/>
            <person name="Kini R.M."/>
            <person name="Ribeiro J.M."/>
        </authorList>
    </citation>
    <scope>NUCLEOTIDE SEQUENCE</scope>
    <source>
        <tissue evidence="3">Salivary gland</tissue>
    </source>
</reference>
<keyword evidence="1" id="KW-0472">Membrane</keyword>
<dbReference type="PANTHER" id="PTHR12892:SF17">
    <property type="entry name" value="POST-GPI ATTACHMENT TO PROTEINS FACTOR 2-LIKE"/>
    <property type="match status" value="1"/>
</dbReference>
<proteinExistence type="evidence at transcript level"/>
<evidence type="ECO:0000313" key="3">
    <source>
        <dbReference type="EMBL" id="JAA59192.1"/>
    </source>
</evidence>
<feature type="transmembrane region" description="Helical" evidence="1">
    <location>
        <begin position="20"/>
        <end position="41"/>
    </location>
</feature>
<feature type="transmembrane region" description="Helical" evidence="1">
    <location>
        <begin position="185"/>
        <end position="203"/>
    </location>
</feature>
<accession>L7M5Q6</accession>
<keyword evidence="1" id="KW-0812">Transmembrane</keyword>
<feature type="domain" description="CWH43-like N-terminal" evidence="2">
    <location>
        <begin position="19"/>
        <end position="240"/>
    </location>
</feature>
<keyword evidence="1" id="KW-1133">Transmembrane helix</keyword>
<protein>
    <submittedName>
        <fullName evidence="3">Putative fgf receptor activating protein</fullName>
    </submittedName>
</protein>
<dbReference type="PANTHER" id="PTHR12892">
    <property type="entry name" value="FGF RECEPTOR ACTIVATING PROTEIN 1"/>
    <property type="match status" value="1"/>
</dbReference>
<evidence type="ECO:0000259" key="2">
    <source>
        <dbReference type="Pfam" id="PF10277"/>
    </source>
</evidence>
<dbReference type="GO" id="GO:0006506">
    <property type="term" value="P:GPI anchor biosynthetic process"/>
    <property type="evidence" value="ECO:0007669"/>
    <property type="project" value="TreeGrafter"/>
</dbReference>
<feature type="transmembrane region" description="Helical" evidence="1">
    <location>
        <begin position="215"/>
        <end position="237"/>
    </location>
</feature>
<feature type="transmembrane region" description="Helical" evidence="1">
    <location>
        <begin position="146"/>
        <end position="165"/>
    </location>
</feature>
<dbReference type="GO" id="GO:0000139">
    <property type="term" value="C:Golgi membrane"/>
    <property type="evidence" value="ECO:0007669"/>
    <property type="project" value="InterPro"/>
</dbReference>
<name>L7M5Q6_RHIPC</name>
<evidence type="ECO:0000256" key="1">
    <source>
        <dbReference type="SAM" id="Phobius"/>
    </source>
</evidence>
<dbReference type="InterPro" id="IPR019402">
    <property type="entry name" value="CWH43_N"/>
</dbReference>
<dbReference type="EMBL" id="GACK01005842">
    <property type="protein sequence ID" value="JAA59192.1"/>
    <property type="molecule type" value="mRNA"/>
</dbReference>
<keyword evidence="3" id="KW-0675">Receptor</keyword>
<organism evidence="3">
    <name type="scientific">Rhipicephalus pulchellus</name>
    <name type="common">Yellow backed tick</name>
    <name type="synonym">Dermacentor pulchellus</name>
    <dbReference type="NCBI Taxonomy" id="72859"/>
    <lineage>
        <taxon>Eukaryota</taxon>
        <taxon>Metazoa</taxon>
        <taxon>Ecdysozoa</taxon>
        <taxon>Arthropoda</taxon>
        <taxon>Chelicerata</taxon>
        <taxon>Arachnida</taxon>
        <taxon>Acari</taxon>
        <taxon>Parasitiformes</taxon>
        <taxon>Ixodida</taxon>
        <taxon>Ixodoidea</taxon>
        <taxon>Ixodidae</taxon>
        <taxon>Rhipicephalinae</taxon>
        <taxon>Rhipicephalus</taxon>
        <taxon>Rhipicephalus</taxon>
    </lineage>
</organism>
<dbReference type="Pfam" id="PF10277">
    <property type="entry name" value="Frag1"/>
    <property type="match status" value="1"/>
</dbReference>
<dbReference type="InterPro" id="IPR039545">
    <property type="entry name" value="PGAP2"/>
</dbReference>
<sequence length="269" mass="30298">MDASVPIEHVLLRIKVLNLAYLTVALPLFTLLFCFATSMLFQYTAVNTTVCKVYNFCPSVSAITGISPQRYIWRMGVALHTGPRLLLASLYPRYFARRAALVAAPRRALFSRLTRANYALHLAEALSLVGVTYVSNRENYPVHEKIFIVFMVSSLLYMVGTCLAVHMCAHKDDTEMERKSRRLKLSLLVLTLAASAGMLFFFYKHRIHCVELAFSWFSICEYVICLCNMAFHLTLVYDIPNEELLVGLPVTKAVCSSSSTSSPSSRKDQ</sequence>
<reference evidence="3" key="1">
    <citation type="submission" date="2012-11" db="EMBL/GenBank/DDBJ databases">
        <authorList>
            <person name="Lucero-Rivera Y.E."/>
            <person name="Tovar-Ramirez D."/>
        </authorList>
    </citation>
    <scope>NUCLEOTIDE SEQUENCE</scope>
    <source>
        <tissue evidence="3">Salivary gland</tissue>
    </source>
</reference>
<dbReference type="AlphaFoldDB" id="L7M5Q6"/>